<dbReference type="Pfam" id="PF00583">
    <property type="entry name" value="Acetyltransf_1"/>
    <property type="match status" value="1"/>
</dbReference>
<name>A0AB73A7J5_ENTFC</name>
<sequence length="205" mass="24230">MMKLTFKPLEKKDYKKAIYFAVEGMNFERYMENELLLNLYGRYFLYMELNRATQILALYAEDELAGVLLAEIKGEKKKHRSFGQQIYVKIFDFLQNIFAKESKGAYETANEQMLAAYLKKHSPDGEIIFLAANPDLKTKGIGTKLLTEFEKREKGKEIFLFTDSGCTYQFYERRGFERLKEKISKIKILDKEIDLRCMLYRKIIQ</sequence>
<evidence type="ECO:0000259" key="1">
    <source>
        <dbReference type="PROSITE" id="PS51186"/>
    </source>
</evidence>
<organism evidence="2 3">
    <name type="scientific">Enterococcus faecium SD2A-2</name>
    <dbReference type="NCBI Taxonomy" id="1244154"/>
    <lineage>
        <taxon>Bacteria</taxon>
        <taxon>Bacillati</taxon>
        <taxon>Bacillota</taxon>
        <taxon>Bacilli</taxon>
        <taxon>Lactobacillales</taxon>
        <taxon>Enterococcaceae</taxon>
        <taxon>Enterococcus</taxon>
    </lineage>
</organism>
<dbReference type="SUPFAM" id="SSF55729">
    <property type="entry name" value="Acyl-CoA N-acyltransferases (Nat)"/>
    <property type="match status" value="1"/>
</dbReference>
<reference evidence="2 3" key="1">
    <citation type="submission" date="2013-06" db="EMBL/GenBank/DDBJ databases">
        <authorList>
            <person name="Weinstock G."/>
            <person name="Sodergren E."/>
            <person name="Lobos E.A."/>
            <person name="Fulton L."/>
            <person name="Fulton R."/>
            <person name="Courtney L."/>
            <person name="Fronick C."/>
            <person name="O'Laughlin M."/>
            <person name="Godfrey J."/>
            <person name="Wilson R.M."/>
            <person name="Miner T."/>
            <person name="Farmer C."/>
            <person name="Delehaunty K."/>
            <person name="Cordes M."/>
            <person name="Minx P."/>
            <person name="Tomlinson C."/>
            <person name="Chen J."/>
            <person name="Wollam A."/>
            <person name="Pepin K.H."/>
            <person name="Bhonagiri V."/>
            <person name="Zhang X."/>
            <person name="Warren W."/>
            <person name="Mitreva M."/>
            <person name="Mardis E.R."/>
            <person name="Wilson R.K."/>
        </authorList>
    </citation>
    <scope>NUCLEOTIDE SEQUENCE [LARGE SCALE GENOMIC DNA]</scope>
    <source>
        <strain evidence="2 3">SD2A-2</strain>
    </source>
</reference>
<proteinExistence type="predicted"/>
<dbReference type="PROSITE" id="PS51186">
    <property type="entry name" value="GNAT"/>
    <property type="match status" value="1"/>
</dbReference>
<dbReference type="EMBL" id="ATIT01000130">
    <property type="protein sequence ID" value="EPI09001.1"/>
    <property type="molecule type" value="Genomic_DNA"/>
</dbReference>
<evidence type="ECO:0000313" key="3">
    <source>
        <dbReference type="Proteomes" id="UP000014622"/>
    </source>
</evidence>
<dbReference type="Gene3D" id="3.40.630.30">
    <property type="match status" value="1"/>
</dbReference>
<evidence type="ECO:0000313" key="2">
    <source>
        <dbReference type="EMBL" id="EPI09001.1"/>
    </source>
</evidence>
<dbReference type="InterPro" id="IPR000182">
    <property type="entry name" value="GNAT_dom"/>
</dbReference>
<protein>
    <submittedName>
        <fullName evidence="2">Acetyltransferase, GNAT family</fullName>
    </submittedName>
</protein>
<dbReference type="InterPro" id="IPR016181">
    <property type="entry name" value="Acyl_CoA_acyltransferase"/>
</dbReference>
<dbReference type="AlphaFoldDB" id="A0AB73A7J5"/>
<comment type="caution">
    <text evidence="2">The sequence shown here is derived from an EMBL/GenBank/DDBJ whole genome shotgun (WGS) entry which is preliminary data.</text>
</comment>
<dbReference type="GO" id="GO:0016747">
    <property type="term" value="F:acyltransferase activity, transferring groups other than amino-acyl groups"/>
    <property type="evidence" value="ECO:0007669"/>
    <property type="project" value="InterPro"/>
</dbReference>
<gene>
    <name evidence="2" type="ORF">D356_02570</name>
</gene>
<dbReference type="Proteomes" id="UP000014622">
    <property type="component" value="Unassembled WGS sequence"/>
</dbReference>
<accession>A0AB73A7J5</accession>
<feature type="domain" description="N-acetyltransferase" evidence="1">
    <location>
        <begin position="67"/>
        <end position="200"/>
    </location>
</feature>